<dbReference type="NCBIfam" id="NF006559">
    <property type="entry name" value="PRK09060.1"/>
    <property type="match status" value="1"/>
</dbReference>
<dbReference type="OrthoDB" id="9775759at2"/>
<evidence type="ECO:0000256" key="4">
    <source>
        <dbReference type="ARBA" id="ARBA00022723"/>
    </source>
</evidence>
<name>A0A2G8R9B4_9RHOB</name>
<comment type="caution">
    <text evidence="8">The sequence shown here is derived from an EMBL/GenBank/DDBJ whole genome shotgun (WGS) entry which is preliminary data.</text>
</comment>
<comment type="cofactor">
    <cofactor evidence="1">
        <name>Zn(2+)</name>
        <dbReference type="ChEBI" id="CHEBI:29105"/>
    </cofactor>
</comment>
<keyword evidence="5" id="KW-0378">Hydrolase</keyword>
<dbReference type="GO" id="GO:0046872">
    <property type="term" value="F:metal ion binding"/>
    <property type="evidence" value="ECO:0007669"/>
    <property type="project" value="UniProtKB-KW"/>
</dbReference>
<evidence type="ECO:0000256" key="1">
    <source>
        <dbReference type="ARBA" id="ARBA00001947"/>
    </source>
</evidence>
<gene>
    <name evidence="8" type="ORF">P775_23420</name>
</gene>
<dbReference type="EMBL" id="AWWI01000158">
    <property type="protein sequence ID" value="PIL17728.1"/>
    <property type="molecule type" value="Genomic_DNA"/>
</dbReference>
<dbReference type="SUPFAM" id="SSF51556">
    <property type="entry name" value="Metallo-dependent hydrolases"/>
    <property type="match status" value="1"/>
</dbReference>
<dbReference type="GO" id="GO:0004038">
    <property type="term" value="F:allantoinase activity"/>
    <property type="evidence" value="ECO:0007669"/>
    <property type="project" value="TreeGrafter"/>
</dbReference>
<feature type="domain" description="Amidohydrolase-related" evidence="7">
    <location>
        <begin position="53"/>
        <end position="420"/>
    </location>
</feature>
<dbReference type="Gene3D" id="3.20.20.140">
    <property type="entry name" value="Metal-dependent hydrolases"/>
    <property type="match status" value="1"/>
</dbReference>
<dbReference type="InterPro" id="IPR032466">
    <property type="entry name" value="Metal_Hydrolase"/>
</dbReference>
<comment type="function">
    <text evidence="2">Catalyzes the reversible cyclization of carbamoyl aspartate to dihydroorotate.</text>
</comment>
<accession>A0A2G8R9B4</accession>
<dbReference type="InterPro" id="IPR011059">
    <property type="entry name" value="Metal-dep_hydrolase_composite"/>
</dbReference>
<organism evidence="8 9">
    <name type="scientific">Puniceibacterium antarcticum</name>
    <dbReference type="NCBI Taxonomy" id="1206336"/>
    <lineage>
        <taxon>Bacteria</taxon>
        <taxon>Pseudomonadati</taxon>
        <taxon>Pseudomonadota</taxon>
        <taxon>Alphaproteobacteria</taxon>
        <taxon>Rhodobacterales</taxon>
        <taxon>Paracoccaceae</taxon>
        <taxon>Puniceibacterium</taxon>
    </lineage>
</organism>
<evidence type="ECO:0000313" key="8">
    <source>
        <dbReference type="EMBL" id="PIL17728.1"/>
    </source>
</evidence>
<dbReference type="InterPro" id="IPR002195">
    <property type="entry name" value="Dihydroorotase_CS"/>
</dbReference>
<feature type="region of interest" description="Disordered" evidence="6">
    <location>
        <begin position="424"/>
        <end position="443"/>
    </location>
</feature>
<dbReference type="GO" id="GO:0005737">
    <property type="term" value="C:cytoplasm"/>
    <property type="evidence" value="ECO:0007669"/>
    <property type="project" value="TreeGrafter"/>
</dbReference>
<dbReference type="RefSeq" id="WP_099913064.1">
    <property type="nucleotide sequence ID" value="NZ_AWWI01000158.1"/>
</dbReference>
<dbReference type="PROSITE" id="PS00483">
    <property type="entry name" value="DIHYDROOROTASE_2"/>
    <property type="match status" value="1"/>
</dbReference>
<dbReference type="CDD" id="cd01318">
    <property type="entry name" value="DHOase_IIb"/>
    <property type="match status" value="1"/>
</dbReference>
<evidence type="ECO:0000256" key="5">
    <source>
        <dbReference type="ARBA" id="ARBA00022801"/>
    </source>
</evidence>
<dbReference type="PANTHER" id="PTHR43668">
    <property type="entry name" value="ALLANTOINASE"/>
    <property type="match status" value="1"/>
</dbReference>
<keyword evidence="4" id="KW-0479">Metal-binding</keyword>
<dbReference type="Pfam" id="PF01979">
    <property type="entry name" value="Amidohydro_1"/>
    <property type="match status" value="1"/>
</dbReference>
<dbReference type="Proteomes" id="UP000231259">
    <property type="component" value="Unassembled WGS sequence"/>
</dbReference>
<dbReference type="PANTHER" id="PTHR43668:SF4">
    <property type="entry name" value="ALLANTOINASE"/>
    <property type="match status" value="1"/>
</dbReference>
<dbReference type="AlphaFoldDB" id="A0A2G8R9B4"/>
<evidence type="ECO:0000259" key="7">
    <source>
        <dbReference type="Pfam" id="PF01979"/>
    </source>
</evidence>
<dbReference type="InterPro" id="IPR006680">
    <property type="entry name" value="Amidohydro-rel"/>
</dbReference>
<evidence type="ECO:0000256" key="3">
    <source>
        <dbReference type="ARBA" id="ARBA00010286"/>
    </source>
</evidence>
<dbReference type="InterPro" id="IPR050138">
    <property type="entry name" value="DHOase/Allantoinase_Hydrolase"/>
</dbReference>
<evidence type="ECO:0000256" key="2">
    <source>
        <dbReference type="ARBA" id="ARBA00002368"/>
    </source>
</evidence>
<evidence type="ECO:0000313" key="9">
    <source>
        <dbReference type="Proteomes" id="UP000231259"/>
    </source>
</evidence>
<proteinExistence type="inferred from homology"/>
<dbReference type="GO" id="GO:0006145">
    <property type="term" value="P:purine nucleobase catabolic process"/>
    <property type="evidence" value="ECO:0007669"/>
    <property type="project" value="TreeGrafter"/>
</dbReference>
<comment type="similarity">
    <text evidence="3">Belongs to the metallo-dependent hydrolases superfamily. DHOase family. Class I DHOase subfamily.</text>
</comment>
<sequence>MAEYDLLLKNGTCVLPWGVLITDIAVRDGRIAGLGSFDSALGDEVIECSGLHVLPGLIDPHVHARDPGDPLVETLETATKGAVLGGLCSIFDMPNTAPPLFTAADLDAKREQAKAQSWCDIGFYVAAGQPNLNELEALEQQANVCAVKLFAGGAKGHLLVPDDESIEKALRNGRRRICFHAEDEYRVQERKALYTSGDPHRLHQDWRDVECAMLGTQRIVALARKVGRPVHILHVSTAEELDYLRVCRDIATVELLVNHLTQSDEAYDRLGGYAVMNPPIRSERHREAAWKAIADGSVDVIGSDHAPHSRAAKEHPWPDTAAGLTGVQTLVPIMLDHASAGRLSLSRLVDLMSAGPARVYGVPTKGRIAAGYDADFTIVDMQHERRIEDSWIAAPCGWTPFDGHLCKGWPRMTILRGRTVMRDDELQGTPGGRPVPFLGTGQA</sequence>
<keyword evidence="9" id="KW-1185">Reference proteome</keyword>
<dbReference type="SUPFAM" id="SSF51338">
    <property type="entry name" value="Composite domain of metallo-dependent hydrolases"/>
    <property type="match status" value="1"/>
</dbReference>
<reference evidence="8 9" key="1">
    <citation type="submission" date="2013-09" db="EMBL/GenBank/DDBJ databases">
        <title>Genome sequencing of Phaeobacter antarcticus sp. nov. SM1211.</title>
        <authorList>
            <person name="Zhang X.-Y."/>
            <person name="Liu C."/>
            <person name="Chen X.-L."/>
            <person name="Xie B.-B."/>
            <person name="Qin Q.-L."/>
            <person name="Rong J.-C."/>
            <person name="Zhang Y.-Z."/>
        </authorList>
    </citation>
    <scope>NUCLEOTIDE SEQUENCE [LARGE SCALE GENOMIC DNA]</scope>
    <source>
        <strain evidence="8 9">SM1211</strain>
    </source>
</reference>
<dbReference type="NCBIfam" id="TIGR00857">
    <property type="entry name" value="pyrC_multi"/>
    <property type="match status" value="1"/>
</dbReference>
<protein>
    <recommendedName>
        <fullName evidence="7">Amidohydrolase-related domain-containing protein</fullName>
    </recommendedName>
</protein>
<evidence type="ECO:0000256" key="6">
    <source>
        <dbReference type="SAM" id="MobiDB-lite"/>
    </source>
</evidence>
<dbReference type="Gene3D" id="2.30.40.10">
    <property type="entry name" value="Urease, subunit C, domain 1"/>
    <property type="match status" value="1"/>
</dbReference>